<proteinExistence type="predicted"/>
<dbReference type="EMBL" id="FN667742">
    <property type="protein sequence ID" value="CBJ89902.1"/>
    <property type="molecule type" value="Genomic_DNA"/>
</dbReference>
<accession>D3VD36</accession>
<evidence type="ECO:0000313" key="2">
    <source>
        <dbReference type="Proteomes" id="UP000008075"/>
    </source>
</evidence>
<dbReference type="KEGG" id="xne:XNC1_1842"/>
<keyword evidence="2" id="KW-1185">Reference proteome</keyword>
<name>D3VD36_XENNA</name>
<protein>
    <submittedName>
        <fullName evidence="1">Uncharacterized protein</fullName>
    </submittedName>
</protein>
<dbReference type="HOGENOM" id="CLU_3174917_0_0_6"/>
<evidence type="ECO:0000313" key="1">
    <source>
        <dbReference type="EMBL" id="CBJ89902.1"/>
    </source>
</evidence>
<reference evidence="1 2" key="1">
    <citation type="journal article" date="2011" name="PLoS ONE">
        <title>The entomopathogenic bacterial endosymbionts xenorhabdus and photorhabdus: convergent lifestyles from divergent genomes.</title>
        <authorList>
            <person name="Chaston J.M."/>
            <person name="Suen G."/>
            <person name="Tucker S.L."/>
            <person name="Andersen A.W."/>
            <person name="Bhasin A."/>
            <person name="Bode E."/>
            <person name="Bode H.B."/>
            <person name="Brachmann A.O."/>
            <person name="Cowles C.E."/>
            <person name="Cowles K.N."/>
            <person name="Darby C."/>
            <person name="de Leon L."/>
            <person name="Drace K."/>
            <person name="Du Z."/>
            <person name="Givaudan A."/>
            <person name="Herbert Tran E.E."/>
            <person name="Jewell K.A."/>
            <person name="Knack J.J."/>
            <person name="Krasomil-Osterfeld K.C."/>
            <person name="Kukor R."/>
            <person name="Lanois A."/>
            <person name="Latreille P."/>
            <person name="Leimgruber N.K."/>
            <person name="Lipke C.M."/>
            <person name="Liu R."/>
            <person name="Lu X."/>
            <person name="Martens E.C."/>
            <person name="Marri P.R."/>
            <person name="Medigue C."/>
            <person name="Menard M.L."/>
            <person name="Miller N.M."/>
            <person name="Morales-Soto N."/>
            <person name="Norton S."/>
            <person name="Ogier J.C."/>
            <person name="Orchard S.S."/>
            <person name="Park D."/>
            <person name="Park Y."/>
            <person name="Qurollo B.A."/>
            <person name="Sugar D.R."/>
            <person name="Richards G.R."/>
            <person name="Rouy Z."/>
            <person name="Slominski B."/>
            <person name="Slominski K."/>
            <person name="Snyder H."/>
            <person name="Tjaden B.C."/>
            <person name="van der Hoeven R."/>
            <person name="Welch R.D."/>
            <person name="Wheeler C."/>
            <person name="Xiang B."/>
            <person name="Barbazuk B."/>
            <person name="Gaudriault S."/>
            <person name="Goodner B."/>
            <person name="Slater S.C."/>
            <person name="Forst S."/>
            <person name="Goldman B.S."/>
            <person name="Goodrich-Blair H."/>
        </authorList>
    </citation>
    <scope>NUCLEOTIDE SEQUENCE [LARGE SCALE GENOMIC DNA]</scope>
    <source>
        <strain evidence="2">ATCC 19061 / DSM 3370 / CCUG 14189 / LMG 1036 / NCIMB 9965 / AN6</strain>
    </source>
</reference>
<organism evidence="1 2">
    <name type="scientific">Xenorhabdus nematophila (strain ATCC 19061 / DSM 3370 / CCUG 14189 / LMG 1036 / NCIMB 9965 / AN6)</name>
    <dbReference type="NCBI Taxonomy" id="406817"/>
    <lineage>
        <taxon>Bacteria</taxon>
        <taxon>Pseudomonadati</taxon>
        <taxon>Pseudomonadota</taxon>
        <taxon>Gammaproteobacteria</taxon>
        <taxon>Enterobacterales</taxon>
        <taxon>Morganellaceae</taxon>
        <taxon>Xenorhabdus</taxon>
    </lineage>
</organism>
<gene>
    <name evidence="1" type="ordered locus">XNC1_1842</name>
</gene>
<dbReference type="Proteomes" id="UP000008075">
    <property type="component" value="Chromosome"/>
</dbReference>
<dbReference type="AlphaFoldDB" id="D3VD36"/>
<sequence>MISWLDIKGTSENVLFFYLMPDKVCAFLYDHRGKANDNKSRLFMLII</sequence>